<gene>
    <name evidence="1" type="ORF">GLOINDRAFT_4322</name>
</gene>
<sequence length="52" mass="5931">MNPLFCVSFKLIVIQKDVPLEILSADRIQNECEVFSSVIIIGCTLKEYIRNS</sequence>
<proteinExistence type="predicted"/>
<reference evidence="1" key="1">
    <citation type="submission" date="2013-07" db="EMBL/GenBank/DDBJ databases">
        <title>The genome of an arbuscular mycorrhizal fungus provides insights into the evolution of the oldest plant symbiosis.</title>
        <authorList>
            <consortium name="DOE Joint Genome Institute"/>
            <person name="Tisserant E."/>
            <person name="Malbreil M."/>
            <person name="Kuo A."/>
            <person name="Kohler A."/>
            <person name="Symeonidi A."/>
            <person name="Balestrini R."/>
            <person name="Charron P."/>
            <person name="Duensing N."/>
            <person name="Frei-dit-Frey N."/>
            <person name="Gianinazzi-Pearson V."/>
            <person name="Gilbert B."/>
            <person name="Handa Y."/>
            <person name="Hijri M."/>
            <person name="Kaul R."/>
            <person name="Kawaguchi M."/>
            <person name="Krajinski F."/>
            <person name="Lammers P."/>
            <person name="Lapierre D."/>
            <person name="Masclaux F.G."/>
            <person name="Murat C."/>
            <person name="Morin E."/>
            <person name="Ndikumana S."/>
            <person name="Pagni M."/>
            <person name="Petitpierre D."/>
            <person name="Requena N."/>
            <person name="Rosikiewicz P."/>
            <person name="Riley R."/>
            <person name="Saito K."/>
            <person name="San Clemente H."/>
            <person name="Shapiro H."/>
            <person name="van Tuinen D."/>
            <person name="Becard G."/>
            <person name="Bonfante P."/>
            <person name="Paszkowski U."/>
            <person name="Shachar-Hill Y."/>
            <person name="Young J.P."/>
            <person name="Sanders I.R."/>
            <person name="Henrissat B."/>
            <person name="Rensing S.A."/>
            <person name="Grigoriev I.V."/>
            <person name="Corradi N."/>
            <person name="Roux C."/>
            <person name="Martin F."/>
        </authorList>
    </citation>
    <scope>NUCLEOTIDE SEQUENCE</scope>
    <source>
        <strain evidence="1">DAOM 197198</strain>
    </source>
</reference>
<accession>U9T991</accession>
<dbReference type="EMBL" id="KI294102">
    <property type="protein sequence ID" value="ESA04700.1"/>
    <property type="molecule type" value="Genomic_DNA"/>
</dbReference>
<name>U9T991_RHIID</name>
<organism evidence="1">
    <name type="scientific">Rhizophagus irregularis (strain DAOM 181602 / DAOM 197198 / MUCL 43194)</name>
    <name type="common">Arbuscular mycorrhizal fungus</name>
    <name type="synonym">Glomus intraradices</name>
    <dbReference type="NCBI Taxonomy" id="747089"/>
    <lineage>
        <taxon>Eukaryota</taxon>
        <taxon>Fungi</taxon>
        <taxon>Fungi incertae sedis</taxon>
        <taxon>Mucoromycota</taxon>
        <taxon>Glomeromycotina</taxon>
        <taxon>Glomeromycetes</taxon>
        <taxon>Glomerales</taxon>
        <taxon>Glomeraceae</taxon>
        <taxon>Rhizophagus</taxon>
    </lineage>
</organism>
<protein>
    <submittedName>
        <fullName evidence="1">Uncharacterized protein</fullName>
    </submittedName>
</protein>
<dbReference type="HOGENOM" id="CLU_3088451_0_0_1"/>
<evidence type="ECO:0000313" key="1">
    <source>
        <dbReference type="EMBL" id="ESA04700.1"/>
    </source>
</evidence>
<dbReference type="AlphaFoldDB" id="U9T991"/>